<keyword evidence="2" id="KW-1185">Reference proteome</keyword>
<comment type="caution">
    <text evidence="1">The sequence shown here is derived from an EMBL/GenBank/DDBJ whole genome shotgun (WGS) entry which is preliminary data.</text>
</comment>
<dbReference type="AlphaFoldDB" id="A0A4Z0LCS0"/>
<evidence type="ECO:0000313" key="1">
    <source>
        <dbReference type="EMBL" id="TGD59671.1"/>
    </source>
</evidence>
<organism evidence="1 2">
    <name type="scientific">Flavobacterium humi</name>
    <dbReference type="NCBI Taxonomy" id="2562683"/>
    <lineage>
        <taxon>Bacteria</taxon>
        <taxon>Pseudomonadati</taxon>
        <taxon>Bacteroidota</taxon>
        <taxon>Flavobacteriia</taxon>
        <taxon>Flavobacteriales</taxon>
        <taxon>Flavobacteriaceae</taxon>
        <taxon>Flavobacterium</taxon>
    </lineage>
</organism>
<dbReference type="Pfam" id="PF06224">
    <property type="entry name" value="AlkZ-like"/>
    <property type="match status" value="1"/>
</dbReference>
<proteinExistence type="predicted"/>
<dbReference type="PANTHER" id="PTHR38479">
    <property type="entry name" value="LMO0824 PROTEIN"/>
    <property type="match status" value="1"/>
</dbReference>
<dbReference type="PANTHER" id="PTHR38479:SF2">
    <property type="entry name" value="WINGED HELIX DNA-BINDING DOMAIN-CONTAINING PROTEIN"/>
    <property type="match status" value="1"/>
</dbReference>
<dbReference type="OrthoDB" id="2210247at2"/>
<keyword evidence="1" id="KW-0238">DNA-binding</keyword>
<protein>
    <submittedName>
        <fullName evidence="1">Winged helix DNA-binding domain-containing protein</fullName>
    </submittedName>
</protein>
<name>A0A4Z0LCS0_9FLAO</name>
<dbReference type="EMBL" id="SRLH01000001">
    <property type="protein sequence ID" value="TGD59671.1"/>
    <property type="molecule type" value="Genomic_DNA"/>
</dbReference>
<sequence>MEPIDISNIRLNNQQIVNSKFEKAKDLVGWMGVMQAQDYAMSKWALGTRLSGSTDLSVEEAIDKGEIIRTHLLRPTWHLASCDDIYWLLELSSPQIKSNMRPRLKELELSEAVLSKSNAIIEKALAGHHHLTREEIASLLNDAGIATNDNRLSHILVYAEMEGIVCSGATKGKKQTYALLPERVQQTKKFTKEESLAKLAQTYFSSHGPATLQDFIWWSGLPIKDARAALEMVKSGLMSETIDSDTFYFLQHVPMPKGNTPSLYLLPAFDEFLISYKNRTASLLLENHKKTISNNGIFYPIIVLNGKVAGLWKRTIKKESVIIETDLFQSENRGIDELFHEKLEAFGSFLNKKAEYKPQIV</sequence>
<gene>
    <name evidence="1" type="ORF">E4635_01690</name>
</gene>
<reference evidence="1 2" key="1">
    <citation type="submission" date="2019-04" db="EMBL/GenBank/DDBJ databases">
        <title>Flavobacterium sp. strain DS2-A Genome sequencing and assembly.</title>
        <authorList>
            <person name="Kim I."/>
        </authorList>
    </citation>
    <scope>NUCLEOTIDE SEQUENCE [LARGE SCALE GENOMIC DNA]</scope>
    <source>
        <strain evidence="1 2">DS2-A</strain>
    </source>
</reference>
<dbReference type="GO" id="GO:0003677">
    <property type="term" value="F:DNA binding"/>
    <property type="evidence" value="ECO:0007669"/>
    <property type="project" value="UniProtKB-KW"/>
</dbReference>
<accession>A0A4Z0LCS0</accession>
<dbReference type="InterPro" id="IPR009351">
    <property type="entry name" value="AlkZ-like"/>
</dbReference>
<dbReference type="Proteomes" id="UP000297407">
    <property type="component" value="Unassembled WGS sequence"/>
</dbReference>
<evidence type="ECO:0000313" key="2">
    <source>
        <dbReference type="Proteomes" id="UP000297407"/>
    </source>
</evidence>
<dbReference type="RefSeq" id="WP_135524878.1">
    <property type="nucleotide sequence ID" value="NZ_SRLH01000001.1"/>
</dbReference>